<dbReference type="EMBL" id="MFDE01000014">
    <property type="protein sequence ID" value="OGE38723.1"/>
    <property type="molecule type" value="Genomic_DNA"/>
</dbReference>
<evidence type="ECO:0000313" key="2">
    <source>
        <dbReference type="EMBL" id="OGE38723.1"/>
    </source>
</evidence>
<feature type="region of interest" description="Disordered" evidence="1">
    <location>
        <begin position="59"/>
        <end position="79"/>
    </location>
</feature>
<gene>
    <name evidence="2" type="ORF">A3F00_03580</name>
</gene>
<proteinExistence type="predicted"/>
<comment type="caution">
    <text evidence="2">The sequence shown here is derived from an EMBL/GenBank/DDBJ whole genome shotgun (WGS) entry which is preliminary data.</text>
</comment>
<name>A0A1F5KCQ0_9BACT</name>
<protein>
    <submittedName>
        <fullName evidence="2">Uncharacterized protein</fullName>
    </submittedName>
</protein>
<evidence type="ECO:0000256" key="1">
    <source>
        <dbReference type="SAM" id="MobiDB-lite"/>
    </source>
</evidence>
<organism evidence="2 3">
    <name type="scientific">Candidatus Daviesbacteria bacterium RIFCSPHIGHO2_12_FULL_37_11</name>
    <dbReference type="NCBI Taxonomy" id="1797777"/>
    <lineage>
        <taxon>Bacteria</taxon>
        <taxon>Candidatus Daviesiibacteriota</taxon>
    </lineage>
</organism>
<accession>A0A1F5KCQ0</accession>
<dbReference type="AlphaFoldDB" id="A0A1F5KCQ0"/>
<evidence type="ECO:0000313" key="3">
    <source>
        <dbReference type="Proteomes" id="UP000176527"/>
    </source>
</evidence>
<sequence>MSEAHTERNLFDIIREHSKNKGDKGNQALISLAEEALRSKGVWIPSIAELTPEVTKTATAISRRSTKSTQAAPQSVGSKDRVALPSKKQLVIAAKADTPRYYGIEFSGQEPADDLYEDFEKFAKAGCEVEELEVLYQPYIQFDPEAELDPKHEATLPIWRNGVKPGINFWNMIINGDLSSESAILQEGWFWRDKRAKPAYKNGHQKYANDKFLEGMILKLRGNGIEKYEYAADDSRLGISSLGIEDVLIPVFVRETGVKGIVEYLSELEFNTGGNRSHPEWGRTNTSEWLRDKLMSGRDRLVGGHSGDGGLAYVHGWSASDRYDDVGFRLQGRYPSQ</sequence>
<dbReference type="Proteomes" id="UP000176527">
    <property type="component" value="Unassembled WGS sequence"/>
</dbReference>
<reference evidence="2 3" key="1">
    <citation type="journal article" date="2016" name="Nat. Commun.">
        <title>Thousands of microbial genomes shed light on interconnected biogeochemical processes in an aquifer system.</title>
        <authorList>
            <person name="Anantharaman K."/>
            <person name="Brown C.T."/>
            <person name="Hug L.A."/>
            <person name="Sharon I."/>
            <person name="Castelle C.J."/>
            <person name="Probst A.J."/>
            <person name="Thomas B.C."/>
            <person name="Singh A."/>
            <person name="Wilkins M.J."/>
            <person name="Karaoz U."/>
            <person name="Brodie E.L."/>
            <person name="Williams K.H."/>
            <person name="Hubbard S.S."/>
            <person name="Banfield J.F."/>
        </authorList>
    </citation>
    <scope>NUCLEOTIDE SEQUENCE [LARGE SCALE GENOMIC DNA]</scope>
</reference>
<feature type="compositionally biased region" description="Polar residues" evidence="1">
    <location>
        <begin position="59"/>
        <end position="77"/>
    </location>
</feature>